<gene>
    <name evidence="3" type="ORF">QVD17_11883</name>
    <name evidence="2" type="ORF">QVD17_21706</name>
    <name evidence="1" type="ORF">QVD17_27787</name>
</gene>
<name>A0AAD8KFB6_TARER</name>
<sequence length="106" mass="12502">MNNAEEGHQIMKIKVDSVEEFLSRYRFRVIVEERGGEQKEQWLSVQWSLLLLLLLHLFHIPLNHRPENIELRKEKQDDMLHDLSNVLGDLKGMASDMQSVLHGIWT</sequence>
<dbReference type="Gene3D" id="1.20.5.110">
    <property type="match status" value="1"/>
</dbReference>
<evidence type="ECO:0000313" key="1">
    <source>
        <dbReference type="EMBL" id="KAK1418642.1"/>
    </source>
</evidence>
<evidence type="ECO:0000313" key="2">
    <source>
        <dbReference type="EMBL" id="KAK1420261.1"/>
    </source>
</evidence>
<protein>
    <submittedName>
        <fullName evidence="2">Uncharacterized protein</fullName>
    </submittedName>
</protein>
<evidence type="ECO:0000313" key="4">
    <source>
        <dbReference type="Proteomes" id="UP001229421"/>
    </source>
</evidence>
<dbReference type="Proteomes" id="UP001229421">
    <property type="component" value="Unassembled WGS sequence"/>
</dbReference>
<dbReference type="AlphaFoldDB" id="A0AAD8KFB6"/>
<reference evidence="2" key="1">
    <citation type="journal article" date="2023" name="bioRxiv">
        <title>Improved chromosome-level genome assembly for marigold (Tagetes erecta).</title>
        <authorList>
            <person name="Jiang F."/>
            <person name="Yuan L."/>
            <person name="Wang S."/>
            <person name="Wang H."/>
            <person name="Xu D."/>
            <person name="Wang A."/>
            <person name="Fan W."/>
        </authorList>
    </citation>
    <scope>NUCLEOTIDE SEQUENCE</scope>
    <source>
        <strain evidence="2">WSJ</strain>
        <tissue evidence="2">Leaf</tissue>
    </source>
</reference>
<dbReference type="EMBL" id="JAUHHV010000006">
    <property type="protein sequence ID" value="KAK1420261.1"/>
    <property type="molecule type" value="Genomic_DNA"/>
</dbReference>
<evidence type="ECO:0000313" key="3">
    <source>
        <dbReference type="EMBL" id="KAK1429669.1"/>
    </source>
</evidence>
<accession>A0AAD8KFB6</accession>
<dbReference type="EMBL" id="JAUHHV010000007">
    <property type="protein sequence ID" value="KAK1418642.1"/>
    <property type="molecule type" value="Genomic_DNA"/>
</dbReference>
<dbReference type="EMBL" id="JAUHHV010000003">
    <property type="protein sequence ID" value="KAK1429669.1"/>
    <property type="molecule type" value="Genomic_DNA"/>
</dbReference>
<comment type="caution">
    <text evidence="2">The sequence shown here is derived from an EMBL/GenBank/DDBJ whole genome shotgun (WGS) entry which is preliminary data.</text>
</comment>
<proteinExistence type="predicted"/>
<organism evidence="2 4">
    <name type="scientific">Tagetes erecta</name>
    <name type="common">African marigold</name>
    <dbReference type="NCBI Taxonomy" id="13708"/>
    <lineage>
        <taxon>Eukaryota</taxon>
        <taxon>Viridiplantae</taxon>
        <taxon>Streptophyta</taxon>
        <taxon>Embryophyta</taxon>
        <taxon>Tracheophyta</taxon>
        <taxon>Spermatophyta</taxon>
        <taxon>Magnoliopsida</taxon>
        <taxon>eudicotyledons</taxon>
        <taxon>Gunneridae</taxon>
        <taxon>Pentapetalae</taxon>
        <taxon>asterids</taxon>
        <taxon>campanulids</taxon>
        <taxon>Asterales</taxon>
        <taxon>Asteraceae</taxon>
        <taxon>Asteroideae</taxon>
        <taxon>Heliantheae alliance</taxon>
        <taxon>Tageteae</taxon>
        <taxon>Tagetes</taxon>
    </lineage>
</organism>
<keyword evidence="4" id="KW-1185">Reference proteome</keyword>